<dbReference type="RefSeq" id="XP_066917059.1">
    <property type="nucleotide sequence ID" value="XM_067060958.1"/>
</dbReference>
<dbReference type="InterPro" id="IPR036179">
    <property type="entry name" value="Ig-like_dom_sf"/>
</dbReference>
<feature type="domain" description="Ig-like" evidence="6">
    <location>
        <begin position="31"/>
        <end position="101"/>
    </location>
</feature>
<evidence type="ECO:0000256" key="4">
    <source>
        <dbReference type="SAM" id="Phobius"/>
    </source>
</evidence>
<dbReference type="Gene3D" id="2.60.40.10">
    <property type="entry name" value="Immunoglobulins"/>
    <property type="match status" value="2"/>
</dbReference>
<evidence type="ECO:0000259" key="7">
    <source>
        <dbReference type="PROSITE" id="PS50853"/>
    </source>
</evidence>
<evidence type="ECO:0008006" key="10">
    <source>
        <dbReference type="Google" id="ProtNLM"/>
    </source>
</evidence>
<proteinExistence type="predicted"/>
<evidence type="ECO:0000313" key="9">
    <source>
        <dbReference type="Proteomes" id="UP000594262"/>
    </source>
</evidence>
<keyword evidence="4" id="KW-1133">Transmembrane helix</keyword>
<feature type="disulfide bond" evidence="2">
    <location>
        <begin position="227"/>
        <end position="242"/>
    </location>
</feature>
<dbReference type="GeneID" id="136804256"/>
<feature type="compositionally biased region" description="Low complexity" evidence="3">
    <location>
        <begin position="596"/>
        <end position="605"/>
    </location>
</feature>
<protein>
    <recommendedName>
        <fullName evidence="10">Ig-like domain-containing protein</fullName>
    </recommendedName>
</protein>
<dbReference type="RefSeq" id="XP_066917060.1">
    <property type="nucleotide sequence ID" value="XM_067060959.1"/>
</dbReference>
<dbReference type="Pfam" id="PF00057">
    <property type="entry name" value="Ldl_recept_a"/>
    <property type="match status" value="1"/>
</dbReference>
<dbReference type="InterPro" id="IPR002172">
    <property type="entry name" value="LDrepeatLR_classA_rpt"/>
</dbReference>
<feature type="chain" id="PRO_5029626576" description="Ig-like domain-containing protein" evidence="5">
    <location>
        <begin position="29"/>
        <end position="619"/>
    </location>
</feature>
<comment type="caution">
    <text evidence="2">Lacks conserved residue(s) required for the propagation of feature annotation.</text>
</comment>
<dbReference type="PROSITE" id="PS50068">
    <property type="entry name" value="LDLRA_2"/>
    <property type="match status" value="1"/>
</dbReference>
<dbReference type="PROSITE" id="PS01209">
    <property type="entry name" value="LDLRA_1"/>
    <property type="match status" value="1"/>
</dbReference>
<dbReference type="PROSITE" id="PS50853">
    <property type="entry name" value="FN3"/>
    <property type="match status" value="1"/>
</dbReference>
<feature type="region of interest" description="Disordered" evidence="3">
    <location>
        <begin position="596"/>
        <end position="619"/>
    </location>
</feature>
<keyword evidence="5" id="KW-0732">Signal</keyword>
<feature type="transmembrane region" description="Helical" evidence="4">
    <location>
        <begin position="566"/>
        <end position="589"/>
    </location>
</feature>
<keyword evidence="4" id="KW-0472">Membrane</keyword>
<dbReference type="SUPFAM" id="SSF57424">
    <property type="entry name" value="LDL receptor-like module"/>
    <property type="match status" value="1"/>
</dbReference>
<dbReference type="PROSITE" id="PS50835">
    <property type="entry name" value="IG_LIKE"/>
    <property type="match status" value="1"/>
</dbReference>
<feature type="signal peptide" evidence="5">
    <location>
        <begin position="1"/>
        <end position="28"/>
    </location>
</feature>
<dbReference type="SUPFAM" id="SSF48726">
    <property type="entry name" value="Immunoglobulin"/>
    <property type="match status" value="1"/>
</dbReference>
<dbReference type="EnsemblMetazoa" id="CLYHEMT018842.1">
    <property type="protein sequence ID" value="CLYHEMP018842.1"/>
    <property type="gene ID" value="CLYHEMG018842"/>
</dbReference>
<name>A0A7M6DNU2_9CNID</name>
<keyword evidence="9" id="KW-1185">Reference proteome</keyword>
<sequence length="619" mass="69779">MEHFGRFVKIIRWLFLILFFSAINNIDSSTNRVILSCGNQNRTNNGSQIVWQRFGKNLTSNNNFTFNQNKLNIFPCKHLAGNYSCYIRDENGTITYEQNFQVFIKFQSDPEQVKNVTLYIGESTKTLTFKLTSYPEITNITWLHGNDSIISGEAFESILNGFHYESTATLKLSNINETTDLGEYSIRYFFDGKQFERPAANLIKGGCAPLRWHCLPNNECLYSSLRCNNMKNCPDLSDEVNCTSFGHITIGNISHVNFTHLMIYYSFDDAFDHFERNYTILVKVRENEELLVSLTTHQYQDENNFLLVDNISNATTYNITMQATSITGEFGPLVSKLFSVPLAELPKVPPLKSVSHSNYNSIIIQLEKYPRDLDYTTTFSLYQNGSKVIDDVTIHSIPTKSEFPIGRLGDGKLENDLMYTIVIKSNSVVGGSLIPLMINYTIPRMVAPGPVQSISIVNVRSSFSEIRLRVNYTRPLDDGGTKSFKGKLTICVINDQDKQTNCETHDIVLKGMTGEFGFRDLKEETKYSFEVYLLSETSQIGKKKTVFFTTPKFSESGSSGGLDAGAIAGIVIACLAGVFICSCAFYTTFKARKSPSNNMQMNNNPKNRKAESQGALEEL</sequence>
<accession>A0A7M6DNU2</accession>
<dbReference type="InterPro" id="IPR036055">
    <property type="entry name" value="LDL_receptor-like_sf"/>
</dbReference>
<dbReference type="InterPro" id="IPR007110">
    <property type="entry name" value="Ig-like_dom"/>
</dbReference>
<dbReference type="Gene3D" id="4.10.400.10">
    <property type="entry name" value="Low-density Lipoprotein Receptor"/>
    <property type="match status" value="1"/>
</dbReference>
<dbReference type="CDD" id="cd00112">
    <property type="entry name" value="LDLa"/>
    <property type="match status" value="1"/>
</dbReference>
<dbReference type="SMART" id="SM00192">
    <property type="entry name" value="LDLa"/>
    <property type="match status" value="1"/>
</dbReference>
<evidence type="ECO:0000313" key="8">
    <source>
        <dbReference type="EnsemblMetazoa" id="CLYHEMP018842.1"/>
    </source>
</evidence>
<reference evidence="8" key="1">
    <citation type="submission" date="2021-01" db="UniProtKB">
        <authorList>
            <consortium name="EnsemblMetazoa"/>
        </authorList>
    </citation>
    <scope>IDENTIFICATION</scope>
</reference>
<evidence type="ECO:0000256" key="3">
    <source>
        <dbReference type="SAM" id="MobiDB-lite"/>
    </source>
</evidence>
<evidence type="ECO:0000256" key="1">
    <source>
        <dbReference type="ARBA" id="ARBA00023157"/>
    </source>
</evidence>
<feature type="domain" description="Fibronectin type-III" evidence="7">
    <location>
        <begin position="447"/>
        <end position="553"/>
    </location>
</feature>
<dbReference type="AlphaFoldDB" id="A0A7M6DNU2"/>
<dbReference type="InterPro" id="IPR003961">
    <property type="entry name" value="FN3_dom"/>
</dbReference>
<dbReference type="OrthoDB" id="6038441at2759"/>
<dbReference type="Proteomes" id="UP000594262">
    <property type="component" value="Unplaced"/>
</dbReference>
<evidence type="ECO:0000259" key="6">
    <source>
        <dbReference type="PROSITE" id="PS50835"/>
    </source>
</evidence>
<evidence type="ECO:0000256" key="5">
    <source>
        <dbReference type="SAM" id="SignalP"/>
    </source>
</evidence>
<dbReference type="InterPro" id="IPR013783">
    <property type="entry name" value="Ig-like_fold"/>
</dbReference>
<evidence type="ECO:0000256" key="2">
    <source>
        <dbReference type="PROSITE-ProRule" id="PRU00124"/>
    </source>
</evidence>
<organism evidence="8 9">
    <name type="scientific">Clytia hemisphaerica</name>
    <dbReference type="NCBI Taxonomy" id="252671"/>
    <lineage>
        <taxon>Eukaryota</taxon>
        <taxon>Metazoa</taxon>
        <taxon>Cnidaria</taxon>
        <taxon>Hydrozoa</taxon>
        <taxon>Hydroidolina</taxon>
        <taxon>Leptothecata</taxon>
        <taxon>Obeliida</taxon>
        <taxon>Clytiidae</taxon>
        <taxon>Clytia</taxon>
    </lineage>
</organism>
<dbReference type="InterPro" id="IPR023415">
    <property type="entry name" value="LDLR_class-A_CS"/>
</dbReference>
<keyword evidence="4" id="KW-0812">Transmembrane</keyword>
<keyword evidence="1 2" id="KW-1015">Disulfide bond</keyword>